<evidence type="ECO:0000313" key="2">
    <source>
        <dbReference type="Proteomes" id="UP000014065"/>
    </source>
</evidence>
<accession>S2ENS3</accession>
<protein>
    <submittedName>
        <fullName evidence="1">Uncharacterized protein</fullName>
    </submittedName>
</protein>
<dbReference type="EMBL" id="AHJG01000102">
    <property type="protein sequence ID" value="EPA06102.1"/>
    <property type="molecule type" value="Genomic_DNA"/>
</dbReference>
<keyword evidence="2" id="KW-1185">Reference proteome</keyword>
<reference evidence="1 2" key="1">
    <citation type="journal article" date="2012" name="J. Bacteriol.">
        <title>Genome Sequence of "Candidatus Nitrosoarchaeum limnia" BG20, a Low-Salinity Ammonia-Oxidizing Archaeon from the San Francisco Bay Estuary.</title>
        <authorList>
            <person name="Mosier A.C."/>
            <person name="Allen E.E."/>
            <person name="Kim M."/>
            <person name="Ferriera S."/>
            <person name="Francis C.A."/>
        </authorList>
    </citation>
    <scope>NUCLEOTIDE SEQUENCE [LARGE SCALE GENOMIC DNA]</scope>
    <source>
        <strain evidence="1 2">BG20</strain>
    </source>
</reference>
<evidence type="ECO:0000313" key="1">
    <source>
        <dbReference type="EMBL" id="EPA06102.1"/>
    </source>
</evidence>
<dbReference type="AlphaFoldDB" id="S2ENS3"/>
<comment type="caution">
    <text evidence="1">The sequence shown here is derived from an EMBL/GenBank/DDBJ whole genome shotgun (WGS) entry which is preliminary data.</text>
</comment>
<dbReference type="RefSeq" id="WP_010190884.1">
    <property type="nucleotide sequence ID" value="NZ_AHJG01000102.1"/>
</dbReference>
<sequence length="185" mass="21722">MSIIELVNEFIQKIIQKEVEIYNEASIQYELAIFLRNKLPKHKIQLERNVSYFGLTKNKFIKKEIDIVIFNQDKTEKSAIEIKFPTNGQYPEQMFSFCKDIKFLEELKNNGFSNNVFLCFANDSNFWSGSVGKNPIYTYFRKSKIITGIIQKPTGSKDEQFNIIGSYVAKWQNINNLIQYFTIQI</sequence>
<proteinExistence type="predicted"/>
<name>S2ENS3_9ARCH</name>
<dbReference type="PATRIC" id="fig|859192.6.peg.704"/>
<dbReference type="Proteomes" id="UP000014065">
    <property type="component" value="Unassembled WGS sequence"/>
</dbReference>
<organism evidence="1 2">
    <name type="scientific">Candidatus Nitrosarchaeum limnium BG20</name>
    <dbReference type="NCBI Taxonomy" id="859192"/>
    <lineage>
        <taxon>Archaea</taxon>
        <taxon>Nitrososphaerota</taxon>
        <taxon>Nitrososphaeria</taxon>
        <taxon>Nitrosopumilales</taxon>
        <taxon>Nitrosopumilaceae</taxon>
        <taxon>Nitrosarchaeum</taxon>
    </lineage>
</organism>
<gene>
    <name evidence="1" type="ORF">BG20_I1781</name>
</gene>